<reference evidence="1" key="1">
    <citation type="submission" date="2018-05" db="EMBL/GenBank/DDBJ databases">
        <authorList>
            <person name="Lanie J.A."/>
            <person name="Ng W.-L."/>
            <person name="Kazmierczak K.M."/>
            <person name="Andrzejewski T.M."/>
            <person name="Davidsen T.M."/>
            <person name="Wayne K.J."/>
            <person name="Tettelin H."/>
            <person name="Glass J.I."/>
            <person name="Rusch D."/>
            <person name="Podicherti R."/>
            <person name="Tsui H.-C.T."/>
            <person name="Winkler M.E."/>
        </authorList>
    </citation>
    <scope>NUCLEOTIDE SEQUENCE</scope>
</reference>
<dbReference type="AlphaFoldDB" id="A0A381PEU9"/>
<proteinExistence type="predicted"/>
<dbReference type="Pfam" id="PF05742">
    <property type="entry name" value="TANGO2"/>
    <property type="match status" value="1"/>
</dbReference>
<evidence type="ECO:0008006" key="2">
    <source>
        <dbReference type="Google" id="ProtNLM"/>
    </source>
</evidence>
<dbReference type="PANTHER" id="PTHR17985">
    <property type="entry name" value="SER/THR-RICH PROTEIN T10 IN DGCR REGION"/>
    <property type="match status" value="1"/>
</dbReference>
<gene>
    <name evidence="1" type="ORF">METZ01_LOCUS18390</name>
</gene>
<dbReference type="EMBL" id="UINC01000961">
    <property type="protein sequence ID" value="SUZ65536.1"/>
    <property type="molecule type" value="Genomic_DNA"/>
</dbReference>
<name>A0A381PEU9_9ZZZZ</name>
<organism evidence="1">
    <name type="scientific">marine metagenome</name>
    <dbReference type="NCBI Taxonomy" id="408172"/>
    <lineage>
        <taxon>unclassified sequences</taxon>
        <taxon>metagenomes</taxon>
        <taxon>ecological metagenomes</taxon>
    </lineage>
</organism>
<protein>
    <recommendedName>
        <fullName evidence="2">NRDE family protein</fullName>
    </recommendedName>
</protein>
<accession>A0A381PEU9</accession>
<evidence type="ECO:0000313" key="1">
    <source>
        <dbReference type="EMBL" id="SUZ65536.1"/>
    </source>
</evidence>
<dbReference type="InterPro" id="IPR008551">
    <property type="entry name" value="TANGO2"/>
</dbReference>
<dbReference type="PANTHER" id="PTHR17985:SF8">
    <property type="entry name" value="TRANSPORT AND GOLGI ORGANIZATION PROTEIN 2 HOMOLOG"/>
    <property type="match status" value="1"/>
</dbReference>
<sequence>MIIAANRDEFYARPAAEADTWGTPSGGLLQSQVLAGRDLQAGGTWLGITRNGRFAAVTNIYDPSQPEKKQRSRGDLTKNFLKSSQSAEQYCEAIITEFHQFAGFNLLIGDGEALYYANNFEEIIWRLEPGIYGLSNGLLNSGSPKVERGKKKLHSLLNSVPTLNTDQLIQMMADQEQTSGEGLPSTGATLRLERQLSSIFTLDQERLYGTRCSTALIRNAKGDTCFCEQNYDSAGSPTTCHYYELSTKKAAKLDLRKDMAIL</sequence>